<dbReference type="PANTHER" id="PTHR31378">
    <property type="entry name" value="EGF-LIKE DOMAIN-CONTAINING PROTEIN-RELATED-RELATED"/>
    <property type="match status" value="1"/>
</dbReference>
<dbReference type="PaxDb" id="44689-DDB0238823"/>
<evidence type="ECO:0000313" key="7">
    <source>
        <dbReference type="EMBL" id="EAL63991.2"/>
    </source>
</evidence>
<dbReference type="HOGENOM" id="CLU_004923_0_0_1"/>
<keyword evidence="1" id="KW-1133">Transmembrane helix</keyword>
<dbReference type="VEuPathDB" id="AmoebaDB:DDB_G0286867"/>
<dbReference type="AlphaFoldDB" id="Q54L67"/>
<dbReference type="InParanoid" id="Q54L67"/>
<dbReference type="Proteomes" id="UP000002195">
    <property type="component" value="Unassembled WGS sequence"/>
</dbReference>
<comment type="caution">
    <text evidence="7">The sequence shown here is derived from an EMBL/GenBank/DDBJ whole genome shotgun (WGS) entry which is preliminary data.</text>
</comment>
<keyword evidence="2" id="KW-0732">Signal</keyword>
<evidence type="ECO:0000256" key="1">
    <source>
        <dbReference type="SAM" id="Phobius"/>
    </source>
</evidence>
<dbReference type="eggNOG" id="ENOG502SC7H">
    <property type="taxonomic scope" value="Eukaryota"/>
</dbReference>
<dbReference type="InterPro" id="IPR055463">
    <property type="entry name" value="DUF7035"/>
</dbReference>
<dbReference type="PANTHER" id="PTHR31378:SF29">
    <property type="entry name" value="EGF-LIKE DOMAIN-CONTAINING PROTEIN-RELATED"/>
    <property type="match status" value="1"/>
</dbReference>
<evidence type="ECO:0000259" key="5">
    <source>
        <dbReference type="Pfam" id="PF23034"/>
    </source>
</evidence>
<accession>Q54L67</accession>
<organism evidence="7 8">
    <name type="scientific">Dictyostelium discoideum</name>
    <name type="common">Social amoeba</name>
    <dbReference type="NCBI Taxonomy" id="44689"/>
    <lineage>
        <taxon>Eukaryota</taxon>
        <taxon>Amoebozoa</taxon>
        <taxon>Evosea</taxon>
        <taxon>Eumycetozoa</taxon>
        <taxon>Dictyostelia</taxon>
        <taxon>Dictyosteliales</taxon>
        <taxon>Dictyosteliaceae</taxon>
        <taxon>Dictyostelium</taxon>
    </lineage>
</organism>
<name>Q54L67_DICDI</name>
<feature type="domain" description="ComC supersandwich" evidence="3">
    <location>
        <begin position="1111"/>
        <end position="1339"/>
    </location>
</feature>
<feature type="signal peptide" evidence="2">
    <location>
        <begin position="1"/>
        <end position="26"/>
    </location>
</feature>
<dbReference type="dictyBase" id="DDB_G0286867"/>
<evidence type="ECO:0000259" key="6">
    <source>
        <dbReference type="Pfam" id="PF25820"/>
    </source>
</evidence>
<feature type="chain" id="PRO_5004250102" evidence="2">
    <location>
        <begin position="27"/>
        <end position="1407"/>
    </location>
</feature>
<keyword evidence="1" id="KW-0812">Transmembrane</keyword>
<keyword evidence="8" id="KW-1185">Reference proteome</keyword>
<gene>
    <name evidence="7" type="ORF">DDB_G0286867</name>
</gene>
<dbReference type="InterPro" id="IPR054484">
    <property type="entry name" value="ComC_SSD"/>
</dbReference>
<feature type="domain" description="DUF7949" evidence="6">
    <location>
        <begin position="1058"/>
        <end position="1093"/>
    </location>
</feature>
<sequence length="1407" mass="159859">MDRKIKIIQTLLLLFFFLNNLISVKTKIIDVSDQKFSTYNKYQLGSNDPVCDFKFEFLSPIASGLKFTSFYNTTGEPNIRNDSFIIFTVKLWNFPIGNFTGEVDNGEDILTINFNCLAIDFNNMKFRVYPNLRSNRFTDDGCAILIIDGLNGPLNGLQDPHAERAFSPISYNSFKIIIEPFYTGGNMEFNFFNVSDGGESWYNIIIPYLYESRGNSDEFSYQLETYPPGTTSYQVMGNGFGPLQTVSTQTTDIDPIIIFVNNDFSINEPKPIFSINGTTTYINPVGYLFVKNSNANVYVYYNETLRSSIGSNDIYIIEKFLVFNYIFVESHILLTPKGNLILTQFINVSKYDLSVYTYEIYDKGLLKETFPFGFEDGSNLKGFSLSISFLLPNETSKTRRFSIQPFNYFFNIPSPISVIKQPTLYSVDVIHLFEFKYLFQIQIDKTLMLKCFIINNKEYGHERLVAQSTSMDTFISTDYYTYEIVIDTFLHYPEIITYEDIYGYTQDFKIGEITSPKSLKRIPYPPKLQDVDIFSISDLSYLHQVVDITNKTVSNIIYFNFTKPIEKERVIGFQLLDRVSLNQIENDGIGKVYYSKWNSTIKLFQVEFEIPSNTQSGVIPWKLVFGGWSYIKDIVDGNLATLFSSYLSKSVQLTCISKNYDGYGPVINNLSVISTSLEVGLKINIYDPINGFKNGTIKISGELDSSTYIFYLEPTGQNYKRQLLRNEINVKLSSGDDKSGFYQLWIPIPLSCVPQNYSITYVELYDTQMNRAIFSENGNVVEPIQNPFINFMDFNNRIVPNFCSNTGGNTVPFLTDFQMYEFPNGVFNFNFTVTDLDSGIRIDQTPIIYISTLFFDSIKCYSKLFSQSSINTCRYTCSINVPYGFGFRSEFIFSVYGFINNLGYYSGYSSHTLGSNGWTNRYNGLIIDFMPDTMTITDTSTINEKGGLLWVLGSNFYKDFIDPNGNMYSSFVVYINYTETLNKYEQPPITVYSSAFSVMVNATTKPFIIYIMEFDMSGNLISISNKFTVVPKIFNISYDLPPTPTPTTPLPTNPPQLCFGEPICGGKNQGYCLTNVGCVCYSPWIGNDCSSQVIIIPQPKPNPNDPTTEIIITPNSTSTSNIQDYSFKSIVSLIGIREIDFNSKVVNEYYFEKWNLTKINNETNLYQTSIIVPPTTIDGISTTTTYINTTLQWFTKETNISFANQSLIMNPSTIKYTISFSNYNFKNQLNQLELIMSASLLSSKTNDICSGNEFGETNSIDNSNYLKIKVGDHSLYGRFIKRALIDGLPKSISNTILEKSEFNSLKTIDTTPHSDQLFIAISIPQYKEYVIIDPDFSLLIDHSKNSNSNNICTYSKSGLSSGQLAGIIIGSVAFVAVISISLAYHFVKKNNNKKLLNNIKNKLKVLN</sequence>
<dbReference type="EMBL" id="AAFI02000091">
    <property type="protein sequence ID" value="EAL63991.2"/>
    <property type="molecule type" value="Genomic_DNA"/>
</dbReference>
<feature type="domain" description="DUF7034" evidence="4">
    <location>
        <begin position="823"/>
        <end position="920"/>
    </location>
</feature>
<proteinExistence type="predicted"/>
<evidence type="ECO:0000256" key="2">
    <source>
        <dbReference type="SAM" id="SignalP"/>
    </source>
</evidence>
<dbReference type="Pfam" id="PF23033">
    <property type="entry name" value="DUF7034"/>
    <property type="match status" value="1"/>
</dbReference>
<evidence type="ECO:0000259" key="4">
    <source>
        <dbReference type="Pfam" id="PF23033"/>
    </source>
</evidence>
<reference evidence="7 8" key="1">
    <citation type="journal article" date="2005" name="Nature">
        <title>The genome of the social amoeba Dictyostelium discoideum.</title>
        <authorList>
            <consortium name="The Dictyostelium discoideum Sequencing Consortium"/>
            <person name="Eichinger L."/>
            <person name="Pachebat J.A."/>
            <person name="Glockner G."/>
            <person name="Rajandream M.A."/>
            <person name="Sucgang R."/>
            <person name="Berriman M."/>
            <person name="Song J."/>
            <person name="Olsen R."/>
            <person name="Szafranski K."/>
            <person name="Xu Q."/>
            <person name="Tunggal B."/>
            <person name="Kummerfeld S."/>
            <person name="Madera M."/>
            <person name="Konfortov B.A."/>
            <person name="Rivero F."/>
            <person name="Bankier A.T."/>
            <person name="Lehmann R."/>
            <person name="Hamlin N."/>
            <person name="Davies R."/>
            <person name="Gaudet P."/>
            <person name="Fey P."/>
            <person name="Pilcher K."/>
            <person name="Chen G."/>
            <person name="Saunders D."/>
            <person name="Sodergren E."/>
            <person name="Davis P."/>
            <person name="Kerhornou A."/>
            <person name="Nie X."/>
            <person name="Hall N."/>
            <person name="Anjard C."/>
            <person name="Hemphill L."/>
            <person name="Bason N."/>
            <person name="Farbrother P."/>
            <person name="Desany B."/>
            <person name="Just E."/>
            <person name="Morio T."/>
            <person name="Rost R."/>
            <person name="Churcher C."/>
            <person name="Cooper J."/>
            <person name="Haydock S."/>
            <person name="van Driessche N."/>
            <person name="Cronin A."/>
            <person name="Goodhead I."/>
            <person name="Muzny D."/>
            <person name="Mourier T."/>
            <person name="Pain A."/>
            <person name="Lu M."/>
            <person name="Harper D."/>
            <person name="Lindsay R."/>
            <person name="Hauser H."/>
            <person name="James K."/>
            <person name="Quiles M."/>
            <person name="Madan Babu M."/>
            <person name="Saito T."/>
            <person name="Buchrieser C."/>
            <person name="Wardroper A."/>
            <person name="Felder M."/>
            <person name="Thangavelu M."/>
            <person name="Johnson D."/>
            <person name="Knights A."/>
            <person name="Loulseged H."/>
            <person name="Mungall K."/>
            <person name="Oliver K."/>
            <person name="Price C."/>
            <person name="Quail M.A."/>
            <person name="Urushihara H."/>
            <person name="Hernandez J."/>
            <person name="Rabbinowitsch E."/>
            <person name="Steffen D."/>
            <person name="Sanders M."/>
            <person name="Ma J."/>
            <person name="Kohara Y."/>
            <person name="Sharp S."/>
            <person name="Simmonds M."/>
            <person name="Spiegler S."/>
            <person name="Tivey A."/>
            <person name="Sugano S."/>
            <person name="White B."/>
            <person name="Walker D."/>
            <person name="Woodward J."/>
            <person name="Winckler T."/>
            <person name="Tanaka Y."/>
            <person name="Shaulsky G."/>
            <person name="Schleicher M."/>
            <person name="Weinstock G."/>
            <person name="Rosenthal A."/>
            <person name="Cox E.C."/>
            <person name="Chisholm R.L."/>
            <person name="Gibbs R."/>
            <person name="Loomis W.F."/>
            <person name="Platzer M."/>
            <person name="Kay R.R."/>
            <person name="Williams J."/>
            <person name="Dear P.H."/>
            <person name="Noegel A.A."/>
            <person name="Barrell B."/>
            <person name="Kuspa A."/>
        </authorList>
    </citation>
    <scope>NUCLEOTIDE SEQUENCE [LARGE SCALE GENOMIC DNA]</scope>
    <source>
        <strain evidence="7 8">AX4</strain>
    </source>
</reference>
<keyword evidence="1" id="KW-0472">Membrane</keyword>
<dbReference type="Pfam" id="PF22933">
    <property type="entry name" value="ComC_SSD"/>
    <property type="match status" value="1"/>
</dbReference>
<dbReference type="RefSeq" id="XP_637496.2">
    <property type="nucleotide sequence ID" value="XM_632404.2"/>
</dbReference>
<dbReference type="InterPro" id="IPR057709">
    <property type="entry name" value="DUF7949"/>
</dbReference>
<evidence type="ECO:0000313" key="8">
    <source>
        <dbReference type="Proteomes" id="UP000002195"/>
    </source>
</evidence>
<dbReference type="GeneID" id="8625835"/>
<dbReference type="PhylomeDB" id="Q54L67"/>
<dbReference type="InterPro" id="IPR055462">
    <property type="entry name" value="DUF7034"/>
</dbReference>
<protein>
    <submittedName>
        <fullName evidence="7">EGF-like domain-containing protein</fullName>
    </submittedName>
</protein>
<feature type="domain" description="DUF7035" evidence="5">
    <location>
        <begin position="661"/>
        <end position="797"/>
    </location>
</feature>
<dbReference type="GlyGen" id="Q54L67">
    <property type="glycosylation" value="2 sites"/>
</dbReference>
<dbReference type="Pfam" id="PF25820">
    <property type="entry name" value="DUF7949"/>
    <property type="match status" value="1"/>
</dbReference>
<feature type="transmembrane region" description="Helical" evidence="1">
    <location>
        <begin position="1364"/>
        <end position="1387"/>
    </location>
</feature>
<evidence type="ECO:0000259" key="3">
    <source>
        <dbReference type="Pfam" id="PF22933"/>
    </source>
</evidence>
<dbReference type="Pfam" id="PF23034">
    <property type="entry name" value="DUF7035"/>
    <property type="match status" value="1"/>
</dbReference>
<dbReference type="KEGG" id="ddi:DDB_G0286867"/>